<proteinExistence type="predicted"/>
<dbReference type="NCBIfam" id="TIGR00254">
    <property type="entry name" value="GGDEF"/>
    <property type="match status" value="1"/>
</dbReference>
<gene>
    <name evidence="8" type="ORF">SAMN05216353_1076</name>
</gene>
<feature type="domain" description="GGDEF" evidence="7">
    <location>
        <begin position="225"/>
        <end position="359"/>
    </location>
</feature>
<comment type="subcellular location">
    <subcellularLocation>
        <location evidence="1">Cell membrane</location>
        <topology evidence="1">Multi-pass membrane protein</topology>
    </subcellularLocation>
</comment>
<sequence>MILKELISNLAILVAILFVYTQLTNSSPLRRTSSRRQKITAGILAGILSNVLMLYSIPLDRVIIDLRHIPVILMSYYGGSLPALITMVLIIIGRFLFGFTTQAVLAIIFIGGTTLLTLGITNLKLSKMKKVFLALTISNLIFTILLTFLSLRMDTLIFLVLSYWSISYLAGFLSFYVVEYVRRNQRTLNKYKSESVTDGLTGLNNVRKFEQLFNDVCTEARERDEKISLLYIDIDHFKTVNDTYGHVEGDQVLVELSHILTTTVRSFDHVSRNGGEEFTVILLDCPAQRAEEISERIRKKVQNHSFQLSTGQSISITVSIGIACYDETTNTPQLLIEEADQALYEAKQSGRNQVCLSNKFAPEHAYSCPEVYS</sequence>
<evidence type="ECO:0000256" key="2">
    <source>
        <dbReference type="ARBA" id="ARBA00022475"/>
    </source>
</evidence>
<evidence type="ECO:0000256" key="1">
    <source>
        <dbReference type="ARBA" id="ARBA00004651"/>
    </source>
</evidence>
<dbReference type="InterPro" id="IPR029787">
    <property type="entry name" value="Nucleotide_cyclase"/>
</dbReference>
<keyword evidence="3 6" id="KW-0812">Transmembrane</keyword>
<dbReference type="AlphaFoldDB" id="A0A1I2L0Y6"/>
<dbReference type="InterPro" id="IPR011620">
    <property type="entry name" value="Sig_transdc_His_kinase_LytS_TM"/>
</dbReference>
<dbReference type="PROSITE" id="PS50887">
    <property type="entry name" value="GGDEF"/>
    <property type="match status" value="1"/>
</dbReference>
<evidence type="ECO:0000313" key="8">
    <source>
        <dbReference type="EMBL" id="SFF72493.1"/>
    </source>
</evidence>
<dbReference type="Pfam" id="PF00990">
    <property type="entry name" value="GGDEF"/>
    <property type="match status" value="1"/>
</dbReference>
<dbReference type="GO" id="GO:0005886">
    <property type="term" value="C:plasma membrane"/>
    <property type="evidence" value="ECO:0007669"/>
    <property type="project" value="UniProtKB-SubCell"/>
</dbReference>
<dbReference type="OrthoDB" id="9759607at2"/>
<dbReference type="InterPro" id="IPR043128">
    <property type="entry name" value="Rev_trsase/Diguanyl_cyclase"/>
</dbReference>
<dbReference type="InterPro" id="IPR050469">
    <property type="entry name" value="Diguanylate_Cyclase"/>
</dbReference>
<feature type="transmembrane region" description="Helical" evidence="6">
    <location>
        <begin position="132"/>
        <end position="151"/>
    </location>
</feature>
<dbReference type="EMBL" id="FOOG01000007">
    <property type="protein sequence ID" value="SFF72493.1"/>
    <property type="molecule type" value="Genomic_DNA"/>
</dbReference>
<keyword evidence="9" id="KW-1185">Reference proteome</keyword>
<dbReference type="PANTHER" id="PTHR45138">
    <property type="entry name" value="REGULATORY COMPONENTS OF SENSORY TRANSDUCTION SYSTEM"/>
    <property type="match status" value="1"/>
</dbReference>
<accession>A0A1I2L0Y6</accession>
<keyword evidence="2" id="KW-1003">Cell membrane</keyword>
<evidence type="ECO:0000256" key="3">
    <source>
        <dbReference type="ARBA" id="ARBA00022692"/>
    </source>
</evidence>
<dbReference type="Pfam" id="PF07694">
    <property type="entry name" value="5TM-5TMR_LYT"/>
    <property type="match status" value="1"/>
</dbReference>
<keyword evidence="5 6" id="KW-0472">Membrane</keyword>
<evidence type="ECO:0000313" key="9">
    <source>
        <dbReference type="Proteomes" id="UP000198897"/>
    </source>
</evidence>
<evidence type="ECO:0000256" key="6">
    <source>
        <dbReference type="SAM" id="Phobius"/>
    </source>
</evidence>
<dbReference type="SMART" id="SM00267">
    <property type="entry name" value="GGDEF"/>
    <property type="match status" value="1"/>
</dbReference>
<dbReference type="PANTHER" id="PTHR45138:SF9">
    <property type="entry name" value="DIGUANYLATE CYCLASE DGCM-RELATED"/>
    <property type="match status" value="1"/>
</dbReference>
<dbReference type="SUPFAM" id="SSF55073">
    <property type="entry name" value="Nucleotide cyclase"/>
    <property type="match status" value="1"/>
</dbReference>
<evidence type="ECO:0000259" key="7">
    <source>
        <dbReference type="PROSITE" id="PS50887"/>
    </source>
</evidence>
<feature type="transmembrane region" description="Helical" evidence="6">
    <location>
        <begin position="42"/>
        <end position="64"/>
    </location>
</feature>
<dbReference type="FunFam" id="3.30.70.270:FF:000001">
    <property type="entry name" value="Diguanylate cyclase domain protein"/>
    <property type="match status" value="1"/>
</dbReference>
<feature type="transmembrane region" description="Helical" evidence="6">
    <location>
        <begin position="157"/>
        <end position="178"/>
    </location>
</feature>
<evidence type="ECO:0000256" key="4">
    <source>
        <dbReference type="ARBA" id="ARBA00022989"/>
    </source>
</evidence>
<reference evidence="9" key="1">
    <citation type="submission" date="2016-10" db="EMBL/GenBank/DDBJ databases">
        <authorList>
            <person name="Varghese N."/>
            <person name="Submissions S."/>
        </authorList>
    </citation>
    <scope>NUCLEOTIDE SEQUENCE [LARGE SCALE GENOMIC DNA]</scope>
    <source>
        <strain evidence="9">FP5</strain>
    </source>
</reference>
<dbReference type="GO" id="GO:0052621">
    <property type="term" value="F:diguanylate cyclase activity"/>
    <property type="evidence" value="ECO:0007669"/>
    <property type="project" value="TreeGrafter"/>
</dbReference>
<feature type="transmembrane region" description="Helical" evidence="6">
    <location>
        <begin position="103"/>
        <end position="120"/>
    </location>
</feature>
<feature type="transmembrane region" description="Helical" evidence="6">
    <location>
        <begin position="76"/>
        <end position="97"/>
    </location>
</feature>
<organism evidence="8 9">
    <name type="scientific">Halobacillus alkaliphilus</name>
    <dbReference type="NCBI Taxonomy" id="396056"/>
    <lineage>
        <taxon>Bacteria</taxon>
        <taxon>Bacillati</taxon>
        <taxon>Bacillota</taxon>
        <taxon>Bacilli</taxon>
        <taxon>Bacillales</taxon>
        <taxon>Bacillaceae</taxon>
        <taxon>Halobacillus</taxon>
    </lineage>
</organism>
<evidence type="ECO:0000256" key="5">
    <source>
        <dbReference type="ARBA" id="ARBA00023136"/>
    </source>
</evidence>
<dbReference type="GO" id="GO:0000155">
    <property type="term" value="F:phosphorelay sensor kinase activity"/>
    <property type="evidence" value="ECO:0007669"/>
    <property type="project" value="InterPro"/>
</dbReference>
<dbReference type="CDD" id="cd01949">
    <property type="entry name" value="GGDEF"/>
    <property type="match status" value="1"/>
</dbReference>
<dbReference type="GO" id="GO:0071555">
    <property type="term" value="P:cell wall organization"/>
    <property type="evidence" value="ECO:0007669"/>
    <property type="project" value="InterPro"/>
</dbReference>
<protein>
    <submittedName>
        <fullName evidence="8">Diguanylate cyclase</fullName>
    </submittedName>
</protein>
<dbReference type="Proteomes" id="UP000198897">
    <property type="component" value="Unassembled WGS sequence"/>
</dbReference>
<dbReference type="GO" id="GO:1902201">
    <property type="term" value="P:negative regulation of bacterial-type flagellum-dependent cell motility"/>
    <property type="evidence" value="ECO:0007669"/>
    <property type="project" value="TreeGrafter"/>
</dbReference>
<dbReference type="RefSeq" id="WP_089751071.1">
    <property type="nucleotide sequence ID" value="NZ_FOOG01000007.1"/>
</dbReference>
<keyword evidence="4 6" id="KW-1133">Transmembrane helix</keyword>
<dbReference type="Gene3D" id="3.30.70.270">
    <property type="match status" value="1"/>
</dbReference>
<dbReference type="InterPro" id="IPR000160">
    <property type="entry name" value="GGDEF_dom"/>
</dbReference>
<name>A0A1I2L0Y6_9BACI</name>
<dbReference type="GO" id="GO:0043709">
    <property type="term" value="P:cell adhesion involved in single-species biofilm formation"/>
    <property type="evidence" value="ECO:0007669"/>
    <property type="project" value="TreeGrafter"/>
</dbReference>